<comment type="caution">
    <text evidence="1">The sequence shown here is derived from an EMBL/GenBank/DDBJ whole genome shotgun (WGS) entry which is preliminary data.</text>
</comment>
<dbReference type="AlphaFoldDB" id="A0A843UFR7"/>
<evidence type="ECO:0000313" key="2">
    <source>
        <dbReference type="Proteomes" id="UP000652761"/>
    </source>
</evidence>
<dbReference type="PANTHER" id="PTHR43668:SF2">
    <property type="entry name" value="ALLANTOINASE"/>
    <property type="match status" value="1"/>
</dbReference>
<protein>
    <recommendedName>
        <fullName evidence="3">Allantoinase</fullName>
    </recommendedName>
</protein>
<dbReference type="GO" id="GO:0006145">
    <property type="term" value="P:purine nucleobase catabolic process"/>
    <property type="evidence" value="ECO:0007669"/>
    <property type="project" value="TreeGrafter"/>
</dbReference>
<dbReference type="InterPro" id="IPR032466">
    <property type="entry name" value="Metal_Hydrolase"/>
</dbReference>
<evidence type="ECO:0000313" key="1">
    <source>
        <dbReference type="EMBL" id="MQL82261.1"/>
    </source>
</evidence>
<evidence type="ECO:0008006" key="3">
    <source>
        <dbReference type="Google" id="ProtNLM"/>
    </source>
</evidence>
<dbReference type="GO" id="GO:0005737">
    <property type="term" value="C:cytoplasm"/>
    <property type="evidence" value="ECO:0007669"/>
    <property type="project" value="TreeGrafter"/>
</dbReference>
<name>A0A843UFR7_COLES</name>
<proteinExistence type="predicted"/>
<dbReference type="Gene3D" id="2.30.40.10">
    <property type="entry name" value="Urease, subunit C, domain 1"/>
    <property type="match status" value="1"/>
</dbReference>
<feature type="non-terminal residue" evidence="1">
    <location>
        <position position="251"/>
    </location>
</feature>
<dbReference type="SUPFAM" id="SSF51556">
    <property type="entry name" value="Metallo-dependent hydrolases"/>
    <property type="match status" value="1"/>
</dbReference>
<dbReference type="OrthoDB" id="10258955at2759"/>
<keyword evidence="2" id="KW-1185">Reference proteome</keyword>
<reference evidence="1" key="1">
    <citation type="submission" date="2017-07" db="EMBL/GenBank/DDBJ databases">
        <title>Taro Niue Genome Assembly and Annotation.</title>
        <authorList>
            <person name="Atibalentja N."/>
            <person name="Keating K."/>
            <person name="Fields C.J."/>
        </authorList>
    </citation>
    <scope>NUCLEOTIDE SEQUENCE</scope>
    <source>
        <strain evidence="1">Niue_2</strain>
        <tissue evidence="1">Leaf</tissue>
    </source>
</reference>
<sequence length="251" mass="27891">LAKFKRPLLVHAEIQLDSDIHMEKIAHVDARSYTTYLKTRPPSWEQAAIRELHRVVQDTRGGGTAEGAHLHIVHLSDASISLDIIKDAKSSGASLSVETCPHYLAFSAEQIKDGDTRFKCAPPIRDEANRQKLWQELMDEHIDMLSSDHSPTLPQLKLLDEGDFLRAWGGISSLQGAIVGGNYADIVVWDPDKVLELDEHYKHYLKHPNISAYMGTRLSGEVLSTFVKGNLVYNKGKHAPAACGVPILAKR</sequence>
<dbReference type="InterPro" id="IPR011059">
    <property type="entry name" value="Metal-dep_hydrolase_composite"/>
</dbReference>
<dbReference type="Proteomes" id="UP000652761">
    <property type="component" value="Unassembled WGS sequence"/>
</dbReference>
<accession>A0A843UFR7</accession>
<dbReference type="GO" id="GO:0004038">
    <property type="term" value="F:allantoinase activity"/>
    <property type="evidence" value="ECO:0007669"/>
    <property type="project" value="TreeGrafter"/>
</dbReference>
<dbReference type="EMBL" id="NMUH01000620">
    <property type="protein sequence ID" value="MQL82261.1"/>
    <property type="molecule type" value="Genomic_DNA"/>
</dbReference>
<dbReference type="InterPro" id="IPR050138">
    <property type="entry name" value="DHOase/Allantoinase_Hydrolase"/>
</dbReference>
<dbReference type="PANTHER" id="PTHR43668">
    <property type="entry name" value="ALLANTOINASE"/>
    <property type="match status" value="1"/>
</dbReference>
<dbReference type="Gene3D" id="3.20.20.140">
    <property type="entry name" value="Metal-dependent hydrolases"/>
    <property type="match status" value="1"/>
</dbReference>
<organism evidence="1 2">
    <name type="scientific">Colocasia esculenta</name>
    <name type="common">Wild taro</name>
    <name type="synonym">Arum esculentum</name>
    <dbReference type="NCBI Taxonomy" id="4460"/>
    <lineage>
        <taxon>Eukaryota</taxon>
        <taxon>Viridiplantae</taxon>
        <taxon>Streptophyta</taxon>
        <taxon>Embryophyta</taxon>
        <taxon>Tracheophyta</taxon>
        <taxon>Spermatophyta</taxon>
        <taxon>Magnoliopsida</taxon>
        <taxon>Liliopsida</taxon>
        <taxon>Araceae</taxon>
        <taxon>Aroideae</taxon>
        <taxon>Colocasieae</taxon>
        <taxon>Colocasia</taxon>
    </lineage>
</organism>
<gene>
    <name evidence="1" type="ORF">Taro_014723</name>
</gene>
<dbReference type="SUPFAM" id="SSF51338">
    <property type="entry name" value="Composite domain of metallo-dependent hydrolases"/>
    <property type="match status" value="1"/>
</dbReference>